<proteinExistence type="predicted"/>
<dbReference type="Proteomes" id="UP000297025">
    <property type="component" value="Chromosome"/>
</dbReference>
<dbReference type="Proteomes" id="UP000630594">
    <property type="component" value="Unassembled WGS sequence"/>
</dbReference>
<evidence type="ECO:0000313" key="1">
    <source>
        <dbReference type="EMBL" id="GGD13586.1"/>
    </source>
</evidence>
<accession>A0A4P7UDH3</accession>
<reference evidence="4" key="3">
    <citation type="journal article" date="2019" name="Int. J. Syst. Evol. Microbiol.">
        <title>The Global Catalogue of Microorganisms (GCM) 10K type strain sequencing project: providing services to taxonomists for standard genome sequencing and annotation.</title>
        <authorList>
            <consortium name="The Broad Institute Genomics Platform"/>
            <consortium name="The Broad Institute Genome Sequencing Center for Infectious Disease"/>
            <person name="Wu L."/>
            <person name="Ma J."/>
        </authorList>
    </citation>
    <scope>NUCLEOTIDE SEQUENCE [LARGE SCALE GENOMIC DNA]</scope>
    <source>
        <strain evidence="4">CCM 7403</strain>
    </source>
</reference>
<organism evidence="2 3">
    <name type="scientific">Nocardioides daphniae</name>
    <dbReference type="NCBI Taxonomy" id="402297"/>
    <lineage>
        <taxon>Bacteria</taxon>
        <taxon>Bacillati</taxon>
        <taxon>Actinomycetota</taxon>
        <taxon>Actinomycetes</taxon>
        <taxon>Propionibacteriales</taxon>
        <taxon>Nocardioidaceae</taxon>
        <taxon>Nocardioides</taxon>
    </lineage>
</organism>
<dbReference type="KEGG" id="ndp:E2C04_16010"/>
<keyword evidence="4" id="KW-1185">Reference proteome</keyword>
<reference evidence="2" key="4">
    <citation type="submission" date="2019-03" db="EMBL/GenBank/DDBJ databases">
        <authorList>
            <person name="Huang Y."/>
        </authorList>
    </citation>
    <scope>NUCLEOTIDE SEQUENCE</scope>
    <source>
        <strain evidence="2">JCM 16608</strain>
    </source>
</reference>
<dbReference type="EMBL" id="CP038462">
    <property type="protein sequence ID" value="QCC78322.1"/>
    <property type="molecule type" value="Genomic_DNA"/>
</dbReference>
<reference evidence="1" key="2">
    <citation type="journal article" date="2014" name="Int. J. Syst. Evol. Microbiol.">
        <title>Complete genome of a new Firmicutes species belonging to the dominant human colonic microbiota ('Ruminococcus bicirculans') reveals two chromosomes and a selective capacity to utilize plant glucans.</title>
        <authorList>
            <consortium name="NISC Comparative Sequencing Program"/>
            <person name="Wegmann U."/>
            <person name="Louis P."/>
            <person name="Goesmann A."/>
            <person name="Henrissat B."/>
            <person name="Duncan S.H."/>
            <person name="Flint H.J."/>
        </authorList>
    </citation>
    <scope>NUCLEOTIDE SEQUENCE</scope>
    <source>
        <strain evidence="1">CCM 7403</strain>
    </source>
</reference>
<evidence type="ECO:0000313" key="3">
    <source>
        <dbReference type="Proteomes" id="UP000297025"/>
    </source>
</evidence>
<dbReference type="OrthoDB" id="3829495at2"/>
<gene>
    <name evidence="2" type="ORF">E2C04_16010</name>
    <name evidence="1" type="ORF">GCM10007231_10780</name>
</gene>
<reference evidence="2 3" key="1">
    <citation type="journal article" date="2008" name="Int. J. Syst. Evol. Microbiol.">
        <title>Nocardioides daphniae sp. nov., isolated from Daphnia cucullata (Crustacea: Cladocera).</title>
        <authorList>
            <person name="Toth E.M."/>
            <person name="Keki Z."/>
            <person name="Homonnay Z.G."/>
            <person name="Borsodi A.K."/>
            <person name="Marialigeti K."/>
            <person name="Schumann P."/>
        </authorList>
    </citation>
    <scope>NUCLEOTIDE SEQUENCE [LARGE SCALE GENOMIC DNA]</scope>
    <source>
        <strain evidence="2 3">JCM 16608</strain>
    </source>
</reference>
<dbReference type="InterPro" id="IPR025355">
    <property type="entry name" value="DUF4259"/>
</dbReference>
<protein>
    <submittedName>
        <fullName evidence="2">DUF4259 domain-containing protein</fullName>
    </submittedName>
</protein>
<evidence type="ECO:0000313" key="2">
    <source>
        <dbReference type="EMBL" id="QCC78322.1"/>
    </source>
</evidence>
<dbReference type="AlphaFoldDB" id="A0A4P7UDH3"/>
<dbReference type="RefSeq" id="WP_135833359.1">
    <property type="nucleotide sequence ID" value="NZ_BMCK01000001.1"/>
</dbReference>
<reference evidence="1" key="5">
    <citation type="submission" date="2024-05" db="EMBL/GenBank/DDBJ databases">
        <authorList>
            <person name="Sun Q."/>
            <person name="Sedlacek I."/>
        </authorList>
    </citation>
    <scope>NUCLEOTIDE SEQUENCE</scope>
    <source>
        <strain evidence="1">CCM 7403</strain>
    </source>
</reference>
<dbReference type="Pfam" id="PF14078">
    <property type="entry name" value="DUF4259"/>
    <property type="match status" value="1"/>
</dbReference>
<name>A0A4P7UDH3_9ACTN</name>
<evidence type="ECO:0000313" key="4">
    <source>
        <dbReference type="Proteomes" id="UP000630594"/>
    </source>
</evidence>
<dbReference type="EMBL" id="BMCK01000001">
    <property type="protein sequence ID" value="GGD13586.1"/>
    <property type="molecule type" value="Genomic_DNA"/>
</dbReference>
<sequence>MGAWGTDPFDNDDAADWSYELEGAGPEVVAVGLSGDEGDAAIVAAAAVVASACGVPVTLSPEAEQWLVDQDEDDLRALAPAAVAALEGVLQESELRDLWDESGDDTWLRETTALRDGLGSVGVA</sequence>